<evidence type="ECO:0000313" key="4">
    <source>
        <dbReference type="EMBL" id="RKF64068.1"/>
    </source>
</evidence>
<evidence type="ECO:0000313" key="5">
    <source>
        <dbReference type="Proteomes" id="UP000286134"/>
    </source>
</evidence>
<evidence type="ECO:0000256" key="2">
    <source>
        <dbReference type="SAM" id="MobiDB-lite"/>
    </source>
</evidence>
<evidence type="ECO:0000256" key="1">
    <source>
        <dbReference type="ARBA" id="ARBA00008828"/>
    </source>
</evidence>
<proteinExistence type="inferred from homology"/>
<dbReference type="OrthoDB" id="18978at2759"/>
<dbReference type="Pfam" id="PF05004">
    <property type="entry name" value="IFRD"/>
    <property type="match status" value="1"/>
</dbReference>
<name>A0A420I2Z3_9PEZI</name>
<dbReference type="InterPro" id="IPR007701">
    <property type="entry name" value="Interferon-rel_develop_reg_N"/>
</dbReference>
<feature type="compositionally biased region" description="Basic and acidic residues" evidence="2">
    <location>
        <begin position="1"/>
        <end position="13"/>
    </location>
</feature>
<dbReference type="EMBL" id="MCFK01002159">
    <property type="protein sequence ID" value="RKF64068.1"/>
    <property type="molecule type" value="Genomic_DNA"/>
</dbReference>
<evidence type="ECO:0000259" key="3">
    <source>
        <dbReference type="Pfam" id="PF05004"/>
    </source>
</evidence>
<dbReference type="PANTHER" id="PTHR12354">
    <property type="entry name" value="INTERFERON-RELATED DEVELOPMENTAL REGULATOR"/>
    <property type="match status" value="1"/>
</dbReference>
<dbReference type="InterPro" id="IPR011989">
    <property type="entry name" value="ARM-like"/>
</dbReference>
<feature type="compositionally biased region" description="Polar residues" evidence="2">
    <location>
        <begin position="48"/>
        <end position="60"/>
    </location>
</feature>
<accession>A0A420I2Z3</accession>
<dbReference type="InterPro" id="IPR039777">
    <property type="entry name" value="IFRD"/>
</dbReference>
<dbReference type="Proteomes" id="UP000286134">
    <property type="component" value="Unassembled WGS sequence"/>
</dbReference>
<reference evidence="4 5" key="1">
    <citation type="journal article" date="2018" name="BMC Genomics">
        <title>Comparative genome analyses reveal sequence features reflecting distinct modes of host-adaptation between dicot and monocot powdery mildew.</title>
        <authorList>
            <person name="Wu Y."/>
            <person name="Ma X."/>
            <person name="Pan Z."/>
            <person name="Kale S.D."/>
            <person name="Song Y."/>
            <person name="King H."/>
            <person name="Zhang Q."/>
            <person name="Presley C."/>
            <person name="Deng X."/>
            <person name="Wei C.I."/>
            <person name="Xiao S."/>
        </authorList>
    </citation>
    <scope>NUCLEOTIDE SEQUENCE [LARGE SCALE GENOMIC DNA]</scope>
    <source>
        <strain evidence="4">UMSG2</strain>
    </source>
</reference>
<organism evidence="4 5">
    <name type="scientific">Erysiphe neolycopersici</name>
    <dbReference type="NCBI Taxonomy" id="212602"/>
    <lineage>
        <taxon>Eukaryota</taxon>
        <taxon>Fungi</taxon>
        <taxon>Dikarya</taxon>
        <taxon>Ascomycota</taxon>
        <taxon>Pezizomycotina</taxon>
        <taxon>Leotiomycetes</taxon>
        <taxon>Erysiphales</taxon>
        <taxon>Erysiphaceae</taxon>
        <taxon>Erysiphe</taxon>
    </lineage>
</organism>
<feature type="compositionally biased region" description="Low complexity" evidence="2">
    <location>
        <begin position="28"/>
        <end position="42"/>
    </location>
</feature>
<feature type="region of interest" description="Disordered" evidence="2">
    <location>
        <begin position="1"/>
        <end position="72"/>
    </location>
</feature>
<dbReference type="AlphaFoldDB" id="A0A420I2Z3"/>
<feature type="domain" description="Interferon-related developmental regulator N-terminal" evidence="3">
    <location>
        <begin position="56"/>
        <end position="360"/>
    </location>
</feature>
<dbReference type="PANTHER" id="PTHR12354:SF1">
    <property type="entry name" value="INTERFERON-RELATED DEVELOPMENTAL REGULATOR 1"/>
    <property type="match status" value="1"/>
</dbReference>
<gene>
    <name evidence="4" type="ORF">OnM2_021095</name>
</gene>
<keyword evidence="5" id="KW-1185">Reference proteome</keyword>
<dbReference type="SUPFAM" id="SSF48371">
    <property type="entry name" value="ARM repeat"/>
    <property type="match status" value="1"/>
</dbReference>
<sequence length="434" mass="48753">MRDLRGQALESKKTVSRKAQLRESVRASQTPNQPSNQQSYSSHGADNKYNSGNCGKSTETVENDEKNSNILGKSSDSWAVEIKDLIEEIKEKKRSTTQGREKALSRYANNLMSRYAFEEITGKSRELTPALLKSIKGNVSEKEACNALLAITLTVITIPSEINYDFVEQDLKRTYRDSKFSHVKAIAIYSLSAIAPYAGASEFEINEIMDELIDIVESDGNSIDAPDNAEVVVAACEAWGHLATFLDDLESKTETVMDAFMEQLNSSDSNVQIAAGENIALLYESSYTEREAEDGPASKIYDNEGFLIDSSRVKRYEVYKHKDQLLHTLTSLKNESSKHIAKRDRKNLHASFSDIINTIEYPTRGPRFQNAINVETGNRYGSRMKIRVKNKASLDIDKWWKMFRLNALKEVLGGGFLVHFQQNNAIIDSIGFNN</sequence>
<protein>
    <submittedName>
        <fullName evidence="4">Uncharacterized protein C20F10.03</fullName>
    </submittedName>
</protein>
<dbReference type="Gene3D" id="1.25.10.10">
    <property type="entry name" value="Leucine-rich Repeat Variant"/>
    <property type="match status" value="1"/>
</dbReference>
<dbReference type="InterPro" id="IPR016024">
    <property type="entry name" value="ARM-type_fold"/>
</dbReference>
<comment type="similarity">
    <text evidence="1">Belongs to the IFRD family.</text>
</comment>
<comment type="caution">
    <text evidence="4">The sequence shown here is derived from an EMBL/GenBank/DDBJ whole genome shotgun (WGS) entry which is preliminary data.</text>
</comment>
<dbReference type="STRING" id="212602.A0A420I2Z3"/>